<dbReference type="InterPro" id="IPR011701">
    <property type="entry name" value="MFS"/>
</dbReference>
<feature type="transmembrane region" description="Helical" evidence="4">
    <location>
        <begin position="205"/>
        <end position="229"/>
    </location>
</feature>
<dbReference type="GeneID" id="72003581"/>
<keyword evidence="4" id="KW-0472">Membrane</keyword>
<feature type="transmembrane region" description="Helical" evidence="4">
    <location>
        <begin position="83"/>
        <end position="103"/>
    </location>
</feature>
<evidence type="ECO:0000256" key="2">
    <source>
        <dbReference type="ARBA" id="ARBA00006727"/>
    </source>
</evidence>
<feature type="transmembrane region" description="Helical" evidence="4">
    <location>
        <begin position="341"/>
        <end position="366"/>
    </location>
</feature>
<dbReference type="RefSeq" id="XP_047782383.1">
    <property type="nucleotide sequence ID" value="XM_047922849.1"/>
</dbReference>
<dbReference type="Gene3D" id="1.20.1250.20">
    <property type="entry name" value="MFS general substrate transporter like domains"/>
    <property type="match status" value="2"/>
</dbReference>
<name>A0ABQ8KRC9_9APHY</name>
<comment type="caution">
    <text evidence="6">The sequence shown here is derived from an EMBL/GenBank/DDBJ whole genome shotgun (WGS) entry which is preliminary data.</text>
</comment>
<comment type="subcellular location">
    <subcellularLocation>
        <location evidence="1">Membrane</location>
        <topology evidence="1">Multi-pass membrane protein</topology>
    </subcellularLocation>
</comment>
<feature type="transmembrane region" description="Helical" evidence="4">
    <location>
        <begin position="378"/>
        <end position="399"/>
    </location>
</feature>
<dbReference type="PROSITE" id="PS50850">
    <property type="entry name" value="MFS"/>
    <property type="match status" value="1"/>
</dbReference>
<feature type="transmembrane region" description="Helical" evidence="4">
    <location>
        <begin position="279"/>
        <end position="300"/>
    </location>
</feature>
<evidence type="ECO:0000313" key="6">
    <source>
        <dbReference type="EMBL" id="KAH9840917.1"/>
    </source>
</evidence>
<dbReference type="Proteomes" id="UP000814176">
    <property type="component" value="Unassembled WGS sequence"/>
</dbReference>
<feature type="domain" description="Major facilitator superfamily (MFS) profile" evidence="5">
    <location>
        <begin position="44"/>
        <end position="456"/>
    </location>
</feature>
<dbReference type="InterPro" id="IPR050327">
    <property type="entry name" value="Proton-linked_MCT"/>
</dbReference>
<feature type="transmembrane region" description="Helical" evidence="4">
    <location>
        <begin position="250"/>
        <end position="273"/>
    </location>
</feature>
<feature type="transmembrane region" description="Helical" evidence="4">
    <location>
        <begin position="312"/>
        <end position="335"/>
    </location>
</feature>
<evidence type="ECO:0000256" key="3">
    <source>
        <dbReference type="SAM" id="MobiDB-lite"/>
    </source>
</evidence>
<organism evidence="6 7">
    <name type="scientific">Rhodofomes roseus</name>
    <dbReference type="NCBI Taxonomy" id="34475"/>
    <lineage>
        <taxon>Eukaryota</taxon>
        <taxon>Fungi</taxon>
        <taxon>Dikarya</taxon>
        <taxon>Basidiomycota</taxon>
        <taxon>Agaricomycotina</taxon>
        <taxon>Agaricomycetes</taxon>
        <taxon>Polyporales</taxon>
        <taxon>Rhodofomes</taxon>
    </lineage>
</organism>
<dbReference type="PANTHER" id="PTHR11360">
    <property type="entry name" value="MONOCARBOXYLATE TRANSPORTER"/>
    <property type="match status" value="1"/>
</dbReference>
<reference evidence="6 7" key="1">
    <citation type="journal article" date="2021" name="Environ. Microbiol.">
        <title>Gene family expansions and transcriptome signatures uncover fungal adaptations to wood decay.</title>
        <authorList>
            <person name="Hage H."/>
            <person name="Miyauchi S."/>
            <person name="Viragh M."/>
            <person name="Drula E."/>
            <person name="Min B."/>
            <person name="Chaduli D."/>
            <person name="Navarro D."/>
            <person name="Favel A."/>
            <person name="Norest M."/>
            <person name="Lesage-Meessen L."/>
            <person name="Balint B."/>
            <person name="Merenyi Z."/>
            <person name="de Eugenio L."/>
            <person name="Morin E."/>
            <person name="Martinez A.T."/>
            <person name="Baldrian P."/>
            <person name="Stursova M."/>
            <person name="Martinez M.J."/>
            <person name="Novotny C."/>
            <person name="Magnuson J.K."/>
            <person name="Spatafora J.W."/>
            <person name="Maurice S."/>
            <person name="Pangilinan J."/>
            <person name="Andreopoulos W."/>
            <person name="LaButti K."/>
            <person name="Hundley H."/>
            <person name="Na H."/>
            <person name="Kuo A."/>
            <person name="Barry K."/>
            <person name="Lipzen A."/>
            <person name="Henrissat B."/>
            <person name="Riley R."/>
            <person name="Ahrendt S."/>
            <person name="Nagy L.G."/>
            <person name="Grigoriev I.V."/>
            <person name="Martin F."/>
            <person name="Rosso M.N."/>
        </authorList>
    </citation>
    <scope>NUCLEOTIDE SEQUENCE [LARGE SCALE GENOMIC DNA]</scope>
    <source>
        <strain evidence="6 7">CIRM-BRFM 1785</strain>
    </source>
</reference>
<gene>
    <name evidence="6" type="ORF">C8Q71DRAFT_742301</name>
</gene>
<keyword evidence="7" id="KW-1185">Reference proteome</keyword>
<dbReference type="InterPro" id="IPR020846">
    <property type="entry name" value="MFS_dom"/>
</dbReference>
<evidence type="ECO:0000259" key="5">
    <source>
        <dbReference type="PROSITE" id="PS50850"/>
    </source>
</evidence>
<dbReference type="InterPro" id="IPR036259">
    <property type="entry name" value="MFS_trans_sf"/>
</dbReference>
<dbReference type="SUPFAM" id="SSF103473">
    <property type="entry name" value="MFS general substrate transporter"/>
    <property type="match status" value="1"/>
</dbReference>
<feature type="transmembrane region" description="Helical" evidence="4">
    <location>
        <begin position="45"/>
        <end position="63"/>
    </location>
</feature>
<sequence>MSESSTTSPPAEDAPKTEYPPSESPVVEKLVPQPTITIPDGGLQAWLSVLGGFLICTTTFGYSNSFGVYQDYYVLSGASTASNISWIGSLQLFFMFAMGLPAGKLFDQGYFHHVVGFGSLLYVFCMFMLSLAHPAKYYQLILSQGVGMGIGSGLMLVPAMSVQAHHWRTRRSLAMGIVMTGSGIGGLIYPIMLNRLVHGSAGFAWGVRATAFLTLGLLTVANAVMTTRLPSAKKRGPGQKPDAKAIMTDIPFLVLVLGLFLVLWGMFFPYFYLQLWVNLHGLSSTLGFYTIAILNAASIFGRTLPNMLADRIGPFNVLAPIVVVTGALVFAMFGVTSTGAVIVFSILYGFFSGATISLMPPAVATLSKGVHEIGMRLGLAYFFTSIAMLTGTPIAGALYDEQGQWYKPIIFSAVSRWRFFPRPVWVVRALRHDLLFRFPRTAKAVFSVAWYSVLTD</sequence>
<keyword evidence="4" id="KW-1133">Transmembrane helix</keyword>
<dbReference type="Pfam" id="PF07690">
    <property type="entry name" value="MFS_1"/>
    <property type="match status" value="1"/>
</dbReference>
<feature type="transmembrane region" description="Helical" evidence="4">
    <location>
        <begin position="110"/>
        <end position="131"/>
    </location>
</feature>
<dbReference type="PANTHER" id="PTHR11360:SF234">
    <property type="entry name" value="MFS-TYPE TRANSPORTER DBAD-RELATED"/>
    <property type="match status" value="1"/>
</dbReference>
<proteinExistence type="inferred from homology"/>
<feature type="transmembrane region" description="Helical" evidence="4">
    <location>
        <begin position="172"/>
        <end position="193"/>
    </location>
</feature>
<keyword evidence="4" id="KW-0812">Transmembrane</keyword>
<accession>A0ABQ8KRC9</accession>
<comment type="similarity">
    <text evidence="2">Belongs to the major facilitator superfamily. Monocarboxylate porter (TC 2.A.1.13) family.</text>
</comment>
<feature type="transmembrane region" description="Helical" evidence="4">
    <location>
        <begin position="137"/>
        <end position="160"/>
    </location>
</feature>
<evidence type="ECO:0000256" key="1">
    <source>
        <dbReference type="ARBA" id="ARBA00004141"/>
    </source>
</evidence>
<evidence type="ECO:0000313" key="7">
    <source>
        <dbReference type="Proteomes" id="UP000814176"/>
    </source>
</evidence>
<evidence type="ECO:0000256" key="4">
    <source>
        <dbReference type="SAM" id="Phobius"/>
    </source>
</evidence>
<feature type="region of interest" description="Disordered" evidence="3">
    <location>
        <begin position="1"/>
        <end position="25"/>
    </location>
</feature>
<dbReference type="EMBL" id="JADCUA010000004">
    <property type="protein sequence ID" value="KAH9840917.1"/>
    <property type="molecule type" value="Genomic_DNA"/>
</dbReference>
<protein>
    <submittedName>
        <fullName evidence="6">Major facilitator superfamily domain-containing protein</fullName>
    </submittedName>
</protein>